<accession>A0ABZ1CA46</accession>
<dbReference type="SUPFAM" id="SSF53335">
    <property type="entry name" value="S-adenosyl-L-methionine-dependent methyltransferases"/>
    <property type="match status" value="1"/>
</dbReference>
<keyword evidence="1" id="KW-0808">Transferase</keyword>
<evidence type="ECO:0000313" key="1">
    <source>
        <dbReference type="EMBL" id="WRQ88401.1"/>
    </source>
</evidence>
<dbReference type="Proteomes" id="UP000738431">
    <property type="component" value="Chromosome"/>
</dbReference>
<dbReference type="EMBL" id="CP139781">
    <property type="protein sequence ID" value="WRQ88401.1"/>
    <property type="molecule type" value="Genomic_DNA"/>
</dbReference>
<sequence>MAQRIPVVLFAYARPKHLERVLSCLRENEVPLILAFADGAKSTDSSESEDVTAVRRLLRAVDWTELKLIERDNNMGLGPNVLDGVTRAAAEYDAFVVWEDDLICVPGTYAWLCAALERYADNPSVMSVTAWNHPRVTPEHVAEGSYFDRRAECWVWGTYARAWAGMPNEVAEAKMQAARQMGWGSSDYGADLPIMARDEAVKRTWASRWLYHHLQHNGLCLRPTRSFVEHIGFDESATNAAAATAWRNDSLPPNAELPTQWPEVAEHPDCRRLWQKACPRETWTQKWRRRLRARMPAAWVETIRRRRGVAGFYGDYSDYPAARAASSGYATDAIRQRVVAASRAVRDGAAAWERDTVLFDHPAVNQPLLAALQRAAASRRGTLRVVDFGGALGSVWWQHRRELTELGEVTWHVVEQETLAEIGKQEFSNESLHFYSSLAACCAEATPDVVLMSAVLAYLPDPYEALACVARSGTEWVILDRCGFTRGGGDRLTVQQVPREIYRASYPCWFVDRERVIGLLGAEWVLRDEWGTIDEGGEWFEFRGMLFQRANRNQRTPA</sequence>
<name>A0ABZ1CA46_9BACT</name>
<protein>
    <submittedName>
        <fullName evidence="1">Methyltransferase, TIGR04325 family</fullName>
        <ecNumber evidence="1">2.1.1.-</ecNumber>
    </submittedName>
</protein>
<organism evidence="1 2">
    <name type="scientific">Actomonas aquatica</name>
    <dbReference type="NCBI Taxonomy" id="2866162"/>
    <lineage>
        <taxon>Bacteria</taxon>
        <taxon>Pseudomonadati</taxon>
        <taxon>Verrucomicrobiota</taxon>
        <taxon>Opitutia</taxon>
        <taxon>Opitutales</taxon>
        <taxon>Opitutaceae</taxon>
        <taxon>Actomonas</taxon>
    </lineage>
</organism>
<dbReference type="RefSeq" id="WP_221032515.1">
    <property type="nucleotide sequence ID" value="NZ_CP139781.1"/>
</dbReference>
<dbReference type="EC" id="2.1.1.-" evidence="1"/>
<dbReference type="InterPro" id="IPR029063">
    <property type="entry name" value="SAM-dependent_MTases_sf"/>
</dbReference>
<reference evidence="1 2" key="1">
    <citation type="submission" date="2023-12" db="EMBL/GenBank/DDBJ databases">
        <title>Description of an unclassified Opitutus bacterium of Verrucomicrobiota.</title>
        <authorList>
            <person name="Zhang D.-F."/>
        </authorList>
    </citation>
    <scope>NUCLEOTIDE SEQUENCE [LARGE SCALE GENOMIC DNA]</scope>
    <source>
        <strain evidence="1 2">WL0086</strain>
    </source>
</reference>
<keyword evidence="2" id="KW-1185">Reference proteome</keyword>
<dbReference type="NCBIfam" id="TIGR04325">
    <property type="entry name" value="MTase_LIC12133"/>
    <property type="match status" value="1"/>
</dbReference>
<dbReference type="GO" id="GO:0008168">
    <property type="term" value="F:methyltransferase activity"/>
    <property type="evidence" value="ECO:0007669"/>
    <property type="project" value="UniProtKB-KW"/>
</dbReference>
<dbReference type="SUPFAM" id="SSF53448">
    <property type="entry name" value="Nucleotide-diphospho-sugar transferases"/>
    <property type="match status" value="1"/>
</dbReference>
<gene>
    <name evidence="1" type="ORF">K1X11_003230</name>
</gene>
<dbReference type="Gene3D" id="3.90.550.10">
    <property type="entry name" value="Spore Coat Polysaccharide Biosynthesis Protein SpsA, Chain A"/>
    <property type="match status" value="1"/>
</dbReference>
<evidence type="ECO:0000313" key="2">
    <source>
        <dbReference type="Proteomes" id="UP000738431"/>
    </source>
</evidence>
<dbReference type="GO" id="GO:0032259">
    <property type="term" value="P:methylation"/>
    <property type="evidence" value="ECO:0007669"/>
    <property type="project" value="UniProtKB-KW"/>
</dbReference>
<keyword evidence="1" id="KW-0489">Methyltransferase</keyword>
<dbReference type="InterPro" id="IPR027612">
    <property type="entry name" value="Put_MTase_LIC12133"/>
</dbReference>
<proteinExistence type="predicted"/>
<dbReference type="InterPro" id="IPR029044">
    <property type="entry name" value="Nucleotide-diphossugar_trans"/>
</dbReference>